<evidence type="ECO:0000313" key="9">
    <source>
        <dbReference type="Proteomes" id="UP000504638"/>
    </source>
</evidence>
<feature type="transmembrane region" description="Helical" evidence="6">
    <location>
        <begin position="248"/>
        <end position="270"/>
    </location>
</feature>
<evidence type="ECO:0000259" key="7">
    <source>
        <dbReference type="Pfam" id="PF01490"/>
    </source>
</evidence>
<feature type="transmembrane region" description="Helical" evidence="6">
    <location>
        <begin position="143"/>
        <end position="164"/>
    </location>
</feature>
<feature type="transmembrane region" description="Helical" evidence="6">
    <location>
        <begin position="206"/>
        <end position="228"/>
    </location>
</feature>
<organism evidence="8">
    <name type="scientific">Eremomyces bilateralis CBS 781.70</name>
    <dbReference type="NCBI Taxonomy" id="1392243"/>
    <lineage>
        <taxon>Eukaryota</taxon>
        <taxon>Fungi</taxon>
        <taxon>Dikarya</taxon>
        <taxon>Ascomycota</taxon>
        <taxon>Pezizomycotina</taxon>
        <taxon>Dothideomycetes</taxon>
        <taxon>Dothideomycetes incertae sedis</taxon>
        <taxon>Eremomycetales</taxon>
        <taxon>Eremomycetaceae</taxon>
        <taxon>Eremomyces</taxon>
    </lineage>
</organism>
<feature type="transmembrane region" description="Helical" evidence="6">
    <location>
        <begin position="70"/>
        <end position="89"/>
    </location>
</feature>
<dbReference type="PANTHER" id="PTHR22950:SF668">
    <property type="entry name" value="AMINO ACID TRANSPORTER (EUROFUNG)"/>
    <property type="match status" value="1"/>
</dbReference>
<evidence type="ECO:0000256" key="1">
    <source>
        <dbReference type="ARBA" id="ARBA00004141"/>
    </source>
</evidence>
<dbReference type="FunFam" id="1.20.1740.10:FF:000039">
    <property type="entry name" value="Neutral amino acid transporter (Eurofung)"/>
    <property type="match status" value="1"/>
</dbReference>
<name>A0A6G1FX86_9PEZI</name>
<accession>A0A6G1FX86</accession>
<dbReference type="GO" id="GO:0016020">
    <property type="term" value="C:membrane"/>
    <property type="evidence" value="ECO:0007669"/>
    <property type="project" value="UniProtKB-SubCell"/>
</dbReference>
<gene>
    <name evidence="8 10" type="ORF">P152DRAFT_516157</name>
</gene>
<evidence type="ECO:0000256" key="5">
    <source>
        <dbReference type="ARBA" id="ARBA00023136"/>
    </source>
</evidence>
<protein>
    <recommendedName>
        <fullName evidence="7">Amino acid transporter transmembrane domain-containing protein</fullName>
    </recommendedName>
</protein>
<comment type="similarity">
    <text evidence="2">Belongs to the amino acid/polyamine transporter 2 family.</text>
</comment>
<dbReference type="RefSeq" id="XP_033531921.1">
    <property type="nucleotide sequence ID" value="XM_033682932.1"/>
</dbReference>
<reference evidence="10" key="3">
    <citation type="submission" date="2025-04" db="UniProtKB">
        <authorList>
            <consortium name="RefSeq"/>
        </authorList>
    </citation>
    <scope>IDENTIFICATION</scope>
    <source>
        <strain evidence="10">CBS 781.70</strain>
    </source>
</reference>
<dbReference type="OrthoDB" id="294730at2759"/>
<dbReference type="AlphaFoldDB" id="A0A6G1FX86"/>
<feature type="transmembrane region" description="Helical" evidence="6">
    <location>
        <begin position="95"/>
        <end position="115"/>
    </location>
</feature>
<dbReference type="PANTHER" id="PTHR22950">
    <property type="entry name" value="AMINO ACID TRANSPORTER"/>
    <property type="match status" value="1"/>
</dbReference>
<evidence type="ECO:0000256" key="3">
    <source>
        <dbReference type="ARBA" id="ARBA00022692"/>
    </source>
</evidence>
<dbReference type="PIRSF" id="PIRSF006060">
    <property type="entry name" value="AA_transporter"/>
    <property type="match status" value="1"/>
</dbReference>
<feature type="transmembrane region" description="Helical" evidence="6">
    <location>
        <begin position="176"/>
        <end position="197"/>
    </location>
</feature>
<evidence type="ECO:0000313" key="8">
    <source>
        <dbReference type="EMBL" id="KAF1810290.1"/>
    </source>
</evidence>
<feature type="transmembrane region" description="Helical" evidence="6">
    <location>
        <begin position="282"/>
        <end position="303"/>
    </location>
</feature>
<proteinExistence type="inferred from homology"/>
<keyword evidence="9" id="KW-1185">Reference proteome</keyword>
<keyword evidence="5 6" id="KW-0472">Membrane</keyword>
<sequence>MADVATYIDEEKDLAMTPRTLSPENNDGEVVIPGQKLPGFWWQRWGQGLNLKDQFAHEEHQAVKYKVLEWWQVGALMIAETISLGILSLPQAVAALGMIPGLVFIFVMGGLAWITGNEYGKLKLKYPGICDVADSGYMLFGRFGWYLFSIAQLVVFVFIMAAHITSFSIMMNVVTEHGACSILFALTGFGVSFILALPRTLKSQSIFSFVSCVSVTAAVIITMISVGVTKPNPNNFQWANTASDFPHAMVALLNIIMAYSGHVAYFGFTSELREPKDFWKSLTMLLGSSSVLYIVTGCVIYYYVGTGVPSPALGAASPLVRKIAYGIAVPTIVVAGVINGHVASKHVYLRVWRETSVPHERTFKSWSSWVGIVFALWVLAWIIAEAIPNFHHLLALVSALFCGWFSFGITGFFYLYRNWEDIRQGKRKLGVVFNIGIVIMGFLICILGLYASITTLSQGEGGSPFSCADNADE</sequence>
<feature type="transmembrane region" description="Helical" evidence="6">
    <location>
        <begin position="363"/>
        <end position="384"/>
    </location>
</feature>
<comment type="subcellular location">
    <subcellularLocation>
        <location evidence="1">Membrane</location>
        <topology evidence="1">Multi-pass membrane protein</topology>
    </subcellularLocation>
</comment>
<dbReference type="Pfam" id="PF01490">
    <property type="entry name" value="Aa_trans"/>
    <property type="match status" value="1"/>
</dbReference>
<reference evidence="8 10" key="1">
    <citation type="submission" date="2020-01" db="EMBL/GenBank/DDBJ databases">
        <authorList>
            <consortium name="DOE Joint Genome Institute"/>
            <person name="Haridas S."/>
            <person name="Albert R."/>
            <person name="Binder M."/>
            <person name="Bloem J."/>
            <person name="Labutti K."/>
            <person name="Salamov A."/>
            <person name="Andreopoulos B."/>
            <person name="Baker S.E."/>
            <person name="Barry K."/>
            <person name="Bills G."/>
            <person name="Bluhm B.H."/>
            <person name="Cannon C."/>
            <person name="Castanera R."/>
            <person name="Culley D.E."/>
            <person name="Daum C."/>
            <person name="Ezra D."/>
            <person name="Gonzalez J.B."/>
            <person name="Henrissat B."/>
            <person name="Kuo A."/>
            <person name="Liang C."/>
            <person name="Lipzen A."/>
            <person name="Lutzoni F."/>
            <person name="Magnuson J."/>
            <person name="Mondo S."/>
            <person name="Nolan M."/>
            <person name="Ohm R."/>
            <person name="Pangilinan J."/>
            <person name="Park H.-J."/>
            <person name="Ramirez L."/>
            <person name="Alfaro M."/>
            <person name="Sun H."/>
            <person name="Tritt A."/>
            <person name="Yoshinaga Y."/>
            <person name="Zwiers L.-H."/>
            <person name="Turgeon B.G."/>
            <person name="Goodwin S.B."/>
            <person name="Spatafora J.W."/>
            <person name="Crous P.W."/>
            <person name="Grigoriev I.V."/>
        </authorList>
    </citation>
    <scope>NUCLEOTIDE SEQUENCE</scope>
    <source>
        <strain evidence="8 10">CBS 781.70</strain>
    </source>
</reference>
<evidence type="ECO:0000256" key="6">
    <source>
        <dbReference type="SAM" id="Phobius"/>
    </source>
</evidence>
<dbReference type="EMBL" id="ML975167">
    <property type="protein sequence ID" value="KAF1810290.1"/>
    <property type="molecule type" value="Genomic_DNA"/>
</dbReference>
<dbReference type="GeneID" id="54423502"/>
<dbReference type="Proteomes" id="UP000504638">
    <property type="component" value="Unplaced"/>
</dbReference>
<feature type="transmembrane region" description="Helical" evidence="6">
    <location>
        <begin position="323"/>
        <end position="342"/>
    </location>
</feature>
<dbReference type="GO" id="GO:0015179">
    <property type="term" value="F:L-amino acid transmembrane transporter activity"/>
    <property type="evidence" value="ECO:0007669"/>
    <property type="project" value="TreeGrafter"/>
</dbReference>
<keyword evidence="3 6" id="KW-0812">Transmembrane</keyword>
<evidence type="ECO:0000256" key="2">
    <source>
        <dbReference type="ARBA" id="ARBA00008066"/>
    </source>
</evidence>
<feature type="transmembrane region" description="Helical" evidence="6">
    <location>
        <begin position="390"/>
        <end position="417"/>
    </location>
</feature>
<feature type="domain" description="Amino acid transporter transmembrane" evidence="7">
    <location>
        <begin position="69"/>
        <end position="453"/>
    </location>
</feature>
<dbReference type="InterPro" id="IPR013057">
    <property type="entry name" value="AA_transpt_TM"/>
</dbReference>
<evidence type="ECO:0000313" key="10">
    <source>
        <dbReference type="RefSeq" id="XP_033531921.1"/>
    </source>
</evidence>
<reference evidence="10" key="2">
    <citation type="submission" date="2020-04" db="EMBL/GenBank/DDBJ databases">
        <authorList>
            <consortium name="NCBI Genome Project"/>
        </authorList>
    </citation>
    <scope>NUCLEOTIDE SEQUENCE</scope>
    <source>
        <strain evidence="10">CBS 781.70</strain>
    </source>
</reference>
<feature type="transmembrane region" description="Helical" evidence="6">
    <location>
        <begin position="429"/>
        <end position="453"/>
    </location>
</feature>
<dbReference type="Gene3D" id="1.20.1740.10">
    <property type="entry name" value="Amino acid/polyamine transporter I"/>
    <property type="match status" value="1"/>
</dbReference>
<evidence type="ECO:0000256" key="4">
    <source>
        <dbReference type="ARBA" id="ARBA00022989"/>
    </source>
</evidence>
<keyword evidence="4 6" id="KW-1133">Transmembrane helix</keyword>